<keyword evidence="2" id="KW-1185">Reference proteome</keyword>
<accession>A0ACC2IU98</accession>
<evidence type="ECO:0000313" key="1">
    <source>
        <dbReference type="EMBL" id="KAJ8118633.1"/>
    </source>
</evidence>
<sequence length="66" mass="7376">MLASYNLFKIGLPYNRVTKSRVTGVEPIRSEMAASDERSITPANCCHWSKASRYRKLPDACLAGKD</sequence>
<dbReference type="Proteomes" id="UP001153331">
    <property type="component" value="Unassembled WGS sequence"/>
</dbReference>
<gene>
    <name evidence="1" type="ORF">OPT61_g449</name>
</gene>
<name>A0ACC2IU98_9PLEO</name>
<evidence type="ECO:0000313" key="2">
    <source>
        <dbReference type="Proteomes" id="UP001153331"/>
    </source>
</evidence>
<protein>
    <submittedName>
        <fullName evidence="1">Uncharacterized protein</fullName>
    </submittedName>
</protein>
<reference evidence="1" key="1">
    <citation type="submission" date="2022-11" db="EMBL/GenBank/DDBJ databases">
        <title>Genome Sequence of Boeremia exigua.</title>
        <authorList>
            <person name="Buettner E."/>
        </authorList>
    </citation>
    <scope>NUCLEOTIDE SEQUENCE</scope>
    <source>
        <strain evidence="1">CU02</strain>
    </source>
</reference>
<comment type="caution">
    <text evidence="1">The sequence shown here is derived from an EMBL/GenBank/DDBJ whole genome shotgun (WGS) entry which is preliminary data.</text>
</comment>
<proteinExistence type="predicted"/>
<dbReference type="EMBL" id="JAPHNI010000014">
    <property type="protein sequence ID" value="KAJ8118633.1"/>
    <property type="molecule type" value="Genomic_DNA"/>
</dbReference>
<organism evidence="1 2">
    <name type="scientific">Boeremia exigua</name>
    <dbReference type="NCBI Taxonomy" id="749465"/>
    <lineage>
        <taxon>Eukaryota</taxon>
        <taxon>Fungi</taxon>
        <taxon>Dikarya</taxon>
        <taxon>Ascomycota</taxon>
        <taxon>Pezizomycotina</taxon>
        <taxon>Dothideomycetes</taxon>
        <taxon>Pleosporomycetidae</taxon>
        <taxon>Pleosporales</taxon>
        <taxon>Pleosporineae</taxon>
        <taxon>Didymellaceae</taxon>
        <taxon>Boeremia</taxon>
    </lineage>
</organism>